<feature type="transmembrane region" description="Helical" evidence="7">
    <location>
        <begin position="151"/>
        <end position="175"/>
    </location>
</feature>
<feature type="transmembrane region" description="Helical" evidence="7">
    <location>
        <begin position="334"/>
        <end position="354"/>
    </location>
</feature>
<protein>
    <submittedName>
        <fullName evidence="8">MATE family efflux transporter</fullName>
    </submittedName>
</protein>
<dbReference type="GO" id="GO:0015297">
    <property type="term" value="F:antiporter activity"/>
    <property type="evidence" value="ECO:0007669"/>
    <property type="project" value="InterPro"/>
</dbReference>
<feature type="transmembrane region" description="Helical" evidence="7">
    <location>
        <begin position="59"/>
        <end position="81"/>
    </location>
</feature>
<comment type="subcellular location">
    <subcellularLocation>
        <location evidence="1">Membrane</location>
        <topology evidence="1">Multi-pass membrane protein</topology>
    </subcellularLocation>
</comment>
<gene>
    <name evidence="8" type="ORF">FJU11_17780</name>
</gene>
<keyword evidence="9" id="KW-1185">Reference proteome</keyword>
<evidence type="ECO:0000256" key="4">
    <source>
        <dbReference type="ARBA" id="ARBA00022989"/>
    </source>
</evidence>
<keyword evidence="5 7" id="KW-0472">Membrane</keyword>
<feature type="transmembrane region" description="Helical" evidence="7">
    <location>
        <begin position="115"/>
        <end position="139"/>
    </location>
</feature>
<feature type="transmembrane region" description="Helical" evidence="7">
    <location>
        <begin position="407"/>
        <end position="426"/>
    </location>
</feature>
<keyword evidence="3 7" id="KW-0812">Transmembrane</keyword>
<dbReference type="OrthoDB" id="9789527at2"/>
<feature type="transmembrane region" description="Helical" evidence="7">
    <location>
        <begin position="262"/>
        <end position="281"/>
    </location>
</feature>
<feature type="transmembrane region" description="Helical" evidence="7">
    <location>
        <begin position="182"/>
        <end position="203"/>
    </location>
</feature>
<evidence type="ECO:0000256" key="7">
    <source>
        <dbReference type="SAM" id="Phobius"/>
    </source>
</evidence>
<evidence type="ECO:0000313" key="9">
    <source>
        <dbReference type="Proteomes" id="UP000320314"/>
    </source>
</evidence>
<dbReference type="InterPro" id="IPR044644">
    <property type="entry name" value="DinF-like"/>
</dbReference>
<evidence type="ECO:0000256" key="5">
    <source>
        <dbReference type="ARBA" id="ARBA00023136"/>
    </source>
</evidence>
<accession>A0A506TYL0</accession>
<feature type="transmembrane region" description="Helical" evidence="7">
    <location>
        <begin position="287"/>
        <end position="305"/>
    </location>
</feature>
<proteinExistence type="inferred from homology"/>
<feature type="transmembrane region" description="Helical" evidence="7">
    <location>
        <begin position="374"/>
        <end position="395"/>
    </location>
</feature>
<sequence>MDGKARDNDEKRTEGPRTVAGTPRPFTVTHRKVLAIAVPMTLAFLTTPLQGLVDTGVVGQLGVATAIGGLAVGAVILDVLYNTFNFLRTATTGLVAQAIGRGDAGEEQAVFWRSLAIALVCGAVMVLASPLVIAIGGWAMDPGAGVFEAMATYVSIRLLSAPAGLANYAILGALLGRGRSAAALALQILINGLNIVVSLWFGLHLGWGITGVAFGTVVGEVAGTVCGFACVVAGFERASRPSLAEVADRRAIGRLMGLNRDIMIRSFALLGAFAFFTRTGAQFGATTLAANAILLNIFFIAGNYLDGFATAAEQMVGRAIGANYRPAFDRAIRLATLWGFALAACTAVVFLVFGGPVIRLMTTAPEVRAAAIAYLPWAALTPIAGVLAFEMDGVFVGATWSRDMRNMMLVSLGLFLAATLVSVPVLGNHGLWLFFNVFLGLRGLTLTALVRRRAAAAFPTA</sequence>
<feature type="transmembrane region" description="Helical" evidence="7">
    <location>
        <begin position="33"/>
        <end position="53"/>
    </location>
</feature>
<keyword evidence="4 7" id="KW-1133">Transmembrane helix</keyword>
<feature type="region of interest" description="Disordered" evidence="6">
    <location>
        <begin position="1"/>
        <end position="24"/>
    </location>
</feature>
<dbReference type="GO" id="GO:0005886">
    <property type="term" value="C:plasma membrane"/>
    <property type="evidence" value="ECO:0007669"/>
    <property type="project" value="TreeGrafter"/>
</dbReference>
<dbReference type="GO" id="GO:0042910">
    <property type="term" value="F:xenobiotic transmembrane transporter activity"/>
    <property type="evidence" value="ECO:0007669"/>
    <property type="project" value="InterPro"/>
</dbReference>
<dbReference type="RefSeq" id="WP_141168417.1">
    <property type="nucleotide sequence ID" value="NZ_VHLH01000052.1"/>
</dbReference>
<name>A0A506TYL0_9HYPH</name>
<feature type="transmembrane region" description="Helical" evidence="7">
    <location>
        <begin position="432"/>
        <end position="450"/>
    </location>
</feature>
<dbReference type="PANTHER" id="PTHR42893">
    <property type="entry name" value="PROTEIN DETOXIFICATION 44, CHLOROPLASTIC-RELATED"/>
    <property type="match status" value="1"/>
</dbReference>
<reference evidence="8 9" key="1">
    <citation type="submission" date="2019-06" db="EMBL/GenBank/DDBJ databases">
        <authorList>
            <person name="Li M."/>
        </authorList>
    </citation>
    <scope>NUCLEOTIDE SEQUENCE [LARGE SCALE GENOMIC DNA]</scope>
    <source>
        <strain evidence="8 9">BGMRC6574</strain>
    </source>
</reference>
<comment type="similarity">
    <text evidence="2">Belongs to the multi antimicrobial extrusion (MATE) (TC 2.A.66.1) family.</text>
</comment>
<feature type="compositionally biased region" description="Basic and acidic residues" evidence="6">
    <location>
        <begin position="1"/>
        <end position="15"/>
    </location>
</feature>
<dbReference type="PANTHER" id="PTHR42893:SF46">
    <property type="entry name" value="PROTEIN DETOXIFICATION 44, CHLOROPLASTIC"/>
    <property type="match status" value="1"/>
</dbReference>
<comment type="caution">
    <text evidence="8">The sequence shown here is derived from an EMBL/GenBank/DDBJ whole genome shotgun (WGS) entry which is preliminary data.</text>
</comment>
<dbReference type="EMBL" id="VHLH01000052">
    <property type="protein sequence ID" value="TPW25805.1"/>
    <property type="molecule type" value="Genomic_DNA"/>
</dbReference>
<dbReference type="Pfam" id="PF01554">
    <property type="entry name" value="MatE"/>
    <property type="match status" value="2"/>
</dbReference>
<dbReference type="InterPro" id="IPR002528">
    <property type="entry name" value="MATE_fam"/>
</dbReference>
<evidence type="ECO:0000256" key="3">
    <source>
        <dbReference type="ARBA" id="ARBA00022692"/>
    </source>
</evidence>
<evidence type="ECO:0000313" key="8">
    <source>
        <dbReference type="EMBL" id="TPW25805.1"/>
    </source>
</evidence>
<evidence type="ECO:0000256" key="6">
    <source>
        <dbReference type="SAM" id="MobiDB-lite"/>
    </source>
</evidence>
<evidence type="ECO:0000256" key="1">
    <source>
        <dbReference type="ARBA" id="ARBA00004141"/>
    </source>
</evidence>
<dbReference type="Proteomes" id="UP000320314">
    <property type="component" value="Unassembled WGS sequence"/>
</dbReference>
<dbReference type="NCBIfam" id="TIGR00797">
    <property type="entry name" value="matE"/>
    <property type="match status" value="1"/>
</dbReference>
<evidence type="ECO:0000256" key="2">
    <source>
        <dbReference type="ARBA" id="ARBA00010199"/>
    </source>
</evidence>
<feature type="transmembrane region" description="Helical" evidence="7">
    <location>
        <begin position="209"/>
        <end position="235"/>
    </location>
</feature>
<organism evidence="8 9">
    <name type="scientific">Pararhizobium mangrovi</name>
    <dbReference type="NCBI Taxonomy" id="2590452"/>
    <lineage>
        <taxon>Bacteria</taxon>
        <taxon>Pseudomonadati</taxon>
        <taxon>Pseudomonadota</taxon>
        <taxon>Alphaproteobacteria</taxon>
        <taxon>Hyphomicrobiales</taxon>
        <taxon>Rhizobiaceae</taxon>
        <taxon>Rhizobium/Agrobacterium group</taxon>
        <taxon>Pararhizobium</taxon>
    </lineage>
</organism>
<dbReference type="AlphaFoldDB" id="A0A506TYL0"/>
<dbReference type="CDD" id="cd13136">
    <property type="entry name" value="MATE_DinF_like"/>
    <property type="match status" value="1"/>
</dbReference>